<name>A0A7S4HWD5_9EUKA</name>
<protein>
    <submittedName>
        <fullName evidence="1">Uncharacterized protein</fullName>
    </submittedName>
</protein>
<sequence length="170" mass="18294">MPAPVVAVEANVVAQLQAWREQQVMATKLGRNASTTSLDDSPVSVEAILHPMVPQKSTDGDHGWLVSVRGELEVMPSILLSPALLSTEERPSREEQAAAALEAWEAKMVVMAANHASDSILATAAAFDPDEEESKARFEIPRVSKQHFAIPFVDAFEPASMAAILTAVYS</sequence>
<gene>
    <name evidence="1" type="ORF">CPOL0286_LOCUS6650</name>
</gene>
<accession>A0A7S4HWD5</accession>
<reference evidence="1" key="1">
    <citation type="submission" date="2021-01" db="EMBL/GenBank/DDBJ databases">
        <authorList>
            <person name="Corre E."/>
            <person name="Pelletier E."/>
            <person name="Niang G."/>
            <person name="Scheremetjew M."/>
            <person name="Finn R."/>
            <person name="Kale V."/>
            <person name="Holt S."/>
            <person name="Cochrane G."/>
            <person name="Meng A."/>
            <person name="Brown T."/>
            <person name="Cohen L."/>
        </authorList>
    </citation>
    <scope>NUCLEOTIDE SEQUENCE</scope>
    <source>
        <strain evidence="1">UIO037</strain>
    </source>
</reference>
<proteinExistence type="predicted"/>
<dbReference type="EMBL" id="HBKO01014744">
    <property type="protein sequence ID" value="CAE2211101.1"/>
    <property type="molecule type" value="Transcribed_RNA"/>
</dbReference>
<organism evidence="1">
    <name type="scientific">Prymnesium polylepis</name>
    <dbReference type="NCBI Taxonomy" id="72548"/>
    <lineage>
        <taxon>Eukaryota</taxon>
        <taxon>Haptista</taxon>
        <taxon>Haptophyta</taxon>
        <taxon>Prymnesiophyceae</taxon>
        <taxon>Prymnesiales</taxon>
        <taxon>Prymnesiaceae</taxon>
        <taxon>Prymnesium</taxon>
    </lineage>
</organism>
<evidence type="ECO:0000313" key="1">
    <source>
        <dbReference type="EMBL" id="CAE2211101.1"/>
    </source>
</evidence>
<dbReference type="AlphaFoldDB" id="A0A7S4HWD5"/>